<reference evidence="12 13" key="1">
    <citation type="submission" date="2025-04" db="UniProtKB">
        <authorList>
            <consortium name="RefSeq"/>
        </authorList>
    </citation>
    <scope>IDENTIFICATION</scope>
    <source>
        <tissue evidence="12 13">Sperm</tissue>
    </source>
</reference>
<evidence type="ECO:0000256" key="6">
    <source>
        <dbReference type="ARBA" id="ARBA00022989"/>
    </source>
</evidence>
<feature type="chain" id="PRO_5044709482" description="Claudin" evidence="10">
    <location>
        <begin position="25"/>
        <end position="223"/>
    </location>
</feature>
<feature type="signal peptide" evidence="10">
    <location>
        <begin position="1"/>
        <end position="24"/>
    </location>
</feature>
<dbReference type="GO" id="GO:0005886">
    <property type="term" value="C:plasma membrane"/>
    <property type="evidence" value="ECO:0007669"/>
    <property type="project" value="UniProtKB-SubCell"/>
</dbReference>
<comment type="caution">
    <text evidence="8">Lacks conserved residue(s) required for the propagation of feature annotation.</text>
</comment>
<keyword evidence="2 8" id="KW-0796">Tight junction</keyword>
<evidence type="ECO:0000256" key="8">
    <source>
        <dbReference type="RuleBase" id="RU060637"/>
    </source>
</evidence>
<comment type="similarity">
    <text evidence="1 8">Belongs to the claudin family.</text>
</comment>
<keyword evidence="10" id="KW-0732">Signal</keyword>
<dbReference type="GO" id="GO:0005198">
    <property type="term" value="F:structural molecule activity"/>
    <property type="evidence" value="ECO:0007669"/>
    <property type="project" value="InterPro"/>
</dbReference>
<dbReference type="AlphaFoldDB" id="A0AAJ7UHT6"/>
<dbReference type="RefSeq" id="XP_032836728.1">
    <property type="nucleotide sequence ID" value="XM_032980837.1"/>
</dbReference>
<name>A0AAJ7UHT6_PETMA</name>
<accession>A0AAJ7UHT6</accession>
<dbReference type="PROSITE" id="PS01346">
    <property type="entry name" value="CLAUDIN"/>
    <property type="match status" value="1"/>
</dbReference>
<keyword evidence="11" id="KW-1185">Reference proteome</keyword>
<evidence type="ECO:0000256" key="2">
    <source>
        <dbReference type="ARBA" id="ARBA00022427"/>
    </source>
</evidence>
<dbReference type="RefSeq" id="XP_032836729.1">
    <property type="nucleotide sequence ID" value="XM_032980838.1"/>
</dbReference>
<proteinExistence type="inferred from homology"/>
<dbReference type="Pfam" id="PF00822">
    <property type="entry name" value="PMP22_Claudin"/>
    <property type="match status" value="1"/>
</dbReference>
<dbReference type="InterPro" id="IPR017974">
    <property type="entry name" value="Claudin_CS"/>
</dbReference>
<evidence type="ECO:0000256" key="1">
    <source>
        <dbReference type="ARBA" id="ARBA00008295"/>
    </source>
</evidence>
<dbReference type="PRINTS" id="PR01077">
    <property type="entry name" value="CLAUDIN"/>
</dbReference>
<evidence type="ECO:0000256" key="3">
    <source>
        <dbReference type="ARBA" id="ARBA00022475"/>
    </source>
</evidence>
<protein>
    <recommendedName>
        <fullName evidence="8">Claudin</fullName>
    </recommendedName>
</protein>
<evidence type="ECO:0000313" key="12">
    <source>
        <dbReference type="RefSeq" id="XP_032836728.1"/>
    </source>
</evidence>
<evidence type="ECO:0000256" key="4">
    <source>
        <dbReference type="ARBA" id="ARBA00022692"/>
    </source>
</evidence>
<feature type="transmembrane region" description="Helical" evidence="8">
    <location>
        <begin position="162"/>
        <end position="185"/>
    </location>
</feature>
<organism evidence="11 12">
    <name type="scientific">Petromyzon marinus</name>
    <name type="common">Sea lamprey</name>
    <dbReference type="NCBI Taxonomy" id="7757"/>
    <lineage>
        <taxon>Eukaryota</taxon>
        <taxon>Metazoa</taxon>
        <taxon>Chordata</taxon>
        <taxon>Craniata</taxon>
        <taxon>Vertebrata</taxon>
        <taxon>Cyclostomata</taxon>
        <taxon>Hyperoartia</taxon>
        <taxon>Petromyzontiformes</taxon>
        <taxon>Petromyzontidae</taxon>
        <taxon>Petromyzon</taxon>
    </lineage>
</organism>
<evidence type="ECO:0000256" key="5">
    <source>
        <dbReference type="ARBA" id="ARBA00022949"/>
    </source>
</evidence>
<dbReference type="KEGG" id="pmrn:116958296"/>
<keyword evidence="4 8" id="KW-0812">Transmembrane</keyword>
<feature type="compositionally biased region" description="Pro residues" evidence="9">
    <location>
        <begin position="201"/>
        <end position="216"/>
    </location>
</feature>
<dbReference type="Gene3D" id="1.20.140.150">
    <property type="match status" value="1"/>
</dbReference>
<feature type="transmembrane region" description="Helical" evidence="8">
    <location>
        <begin position="122"/>
        <end position="142"/>
    </location>
</feature>
<evidence type="ECO:0000256" key="9">
    <source>
        <dbReference type="SAM" id="MobiDB-lite"/>
    </source>
</evidence>
<dbReference type="InterPro" id="IPR006187">
    <property type="entry name" value="Claudin"/>
</dbReference>
<evidence type="ECO:0000313" key="11">
    <source>
        <dbReference type="Proteomes" id="UP001318040"/>
    </source>
</evidence>
<feature type="region of interest" description="Disordered" evidence="9">
    <location>
        <begin position="193"/>
        <end position="223"/>
    </location>
</feature>
<keyword evidence="3 8" id="KW-1003">Cell membrane</keyword>
<feature type="transmembrane region" description="Helical" evidence="8">
    <location>
        <begin position="80"/>
        <end position="101"/>
    </location>
</feature>
<dbReference type="InterPro" id="IPR004031">
    <property type="entry name" value="PMP22/EMP/MP20/Claudin"/>
</dbReference>
<dbReference type="GO" id="GO:0005923">
    <property type="term" value="C:bicellular tight junction"/>
    <property type="evidence" value="ECO:0007669"/>
    <property type="project" value="UniProtKB-SubCell"/>
</dbReference>
<evidence type="ECO:0000256" key="7">
    <source>
        <dbReference type="ARBA" id="ARBA00023136"/>
    </source>
</evidence>
<gene>
    <name evidence="12 13" type="primary">LOC116958296</name>
</gene>
<comment type="function">
    <text evidence="8">Claudins function as major constituents of the tight junction complexes that regulate the permeability of epithelia.</text>
</comment>
<sequence length="223" mass="23295">MSHTGGLQLLGFALALCGWAAVVGTTALPQWRYSSYAGDAIITAVALYDGLWMSCAAQSTGHVQCRLYDSLFSIDGTLQAARALMVCALLLGACGALLCVLGTRCTRLGDSDPVSKHRAAGAGGVLFLLAGACTLIAVSWYASRVSRDFHNPATSANARFEFGSALFVGWAAAGLTMLGGSFLCCSCERSGGPGYGRRGPPSQPCRPPYPFKPSQPPSNKEYV</sequence>
<keyword evidence="7 8" id="KW-0472">Membrane</keyword>
<keyword evidence="5 8" id="KW-0965">Cell junction</keyword>
<dbReference type="PANTHER" id="PTHR12002">
    <property type="entry name" value="CLAUDIN"/>
    <property type="match status" value="1"/>
</dbReference>
<keyword evidence="6 8" id="KW-1133">Transmembrane helix</keyword>
<dbReference type="FunFam" id="1.20.140.150:FF:000001">
    <property type="entry name" value="Claudin"/>
    <property type="match status" value="1"/>
</dbReference>
<comment type="subcellular location">
    <subcellularLocation>
        <location evidence="8">Cell junction</location>
        <location evidence="8">Tight junction</location>
    </subcellularLocation>
    <subcellularLocation>
        <location evidence="8">Cell membrane</location>
        <topology evidence="8">Multi-pass membrane protein</topology>
    </subcellularLocation>
</comment>
<evidence type="ECO:0000256" key="10">
    <source>
        <dbReference type="SAM" id="SignalP"/>
    </source>
</evidence>
<evidence type="ECO:0000313" key="13">
    <source>
        <dbReference type="RefSeq" id="XP_032836729.1"/>
    </source>
</evidence>
<dbReference type="Proteomes" id="UP001318040">
    <property type="component" value="Chromosome 75"/>
</dbReference>